<reference evidence="1 2" key="1">
    <citation type="submission" date="2024-04" db="EMBL/GenBank/DDBJ databases">
        <title>Phyllosticta paracitricarpa is synonymous to the EU quarantine fungus P. citricarpa based on phylogenomic analyses.</title>
        <authorList>
            <consortium name="Lawrence Berkeley National Laboratory"/>
            <person name="Van Ingen-Buijs V.A."/>
            <person name="Van Westerhoven A.C."/>
            <person name="Haridas S."/>
            <person name="Skiadas P."/>
            <person name="Martin F."/>
            <person name="Groenewald J.Z."/>
            <person name="Crous P.W."/>
            <person name="Seidl M.F."/>
        </authorList>
    </citation>
    <scope>NUCLEOTIDE SEQUENCE [LARGE SCALE GENOMIC DNA]</scope>
    <source>
        <strain evidence="1 2">CBS 123374</strain>
    </source>
</reference>
<protein>
    <submittedName>
        <fullName evidence="1">Uncharacterized protein</fullName>
    </submittedName>
</protein>
<name>A0ABR1YV16_9PEZI</name>
<accession>A0ABR1YV16</accession>
<sequence>MAIDYSPLPEMTCIITSIGEAEIEVEEAEEMEAEAEAEEEMKCSTYPMPSPKCATNNCIQQPCPRRSPRPIQPKQGWPHGYARRWDLVHLSHPIRQDGCPLLTNQQFERLHCLRPTISSPRCVCYYSYEMRRVGNVIGLLGAAPNDYCTMRARMLSLAHLCHWLTERSDDGKSRRSKQSSSSSFSCTKTLLLFPEQPFAGWDTNYIPTLHSITTTPNKALSFLRFPKL</sequence>
<comment type="caution">
    <text evidence="1">The sequence shown here is derived from an EMBL/GenBank/DDBJ whole genome shotgun (WGS) entry which is preliminary data.</text>
</comment>
<dbReference type="Proteomes" id="UP001492380">
    <property type="component" value="Unassembled WGS sequence"/>
</dbReference>
<evidence type="ECO:0000313" key="1">
    <source>
        <dbReference type="EMBL" id="KAK8238527.1"/>
    </source>
</evidence>
<evidence type="ECO:0000313" key="2">
    <source>
        <dbReference type="Proteomes" id="UP001492380"/>
    </source>
</evidence>
<organism evidence="1 2">
    <name type="scientific">Phyllosticta capitalensis</name>
    <dbReference type="NCBI Taxonomy" id="121624"/>
    <lineage>
        <taxon>Eukaryota</taxon>
        <taxon>Fungi</taxon>
        <taxon>Dikarya</taxon>
        <taxon>Ascomycota</taxon>
        <taxon>Pezizomycotina</taxon>
        <taxon>Dothideomycetes</taxon>
        <taxon>Dothideomycetes incertae sedis</taxon>
        <taxon>Botryosphaeriales</taxon>
        <taxon>Phyllostictaceae</taxon>
        <taxon>Phyllosticta</taxon>
    </lineage>
</organism>
<gene>
    <name evidence="1" type="ORF">HDK90DRAFT_227783</name>
</gene>
<proteinExistence type="predicted"/>
<dbReference type="EMBL" id="JBBWRZ010000004">
    <property type="protein sequence ID" value="KAK8238527.1"/>
    <property type="molecule type" value="Genomic_DNA"/>
</dbReference>
<keyword evidence="2" id="KW-1185">Reference proteome</keyword>